<reference evidence="1" key="1">
    <citation type="submission" date="2020-03" db="EMBL/GenBank/DDBJ databases">
        <title>The deep terrestrial virosphere.</title>
        <authorList>
            <person name="Holmfeldt K."/>
            <person name="Nilsson E."/>
            <person name="Simone D."/>
            <person name="Lopez-Fernandez M."/>
            <person name="Wu X."/>
            <person name="de Brujin I."/>
            <person name="Lundin D."/>
            <person name="Andersson A."/>
            <person name="Bertilsson S."/>
            <person name="Dopson M."/>
        </authorList>
    </citation>
    <scope>NUCLEOTIDE SEQUENCE</scope>
    <source>
        <strain evidence="1">MM415B01769</strain>
    </source>
</reference>
<name>A0A6M3IKJ6_9ZZZZ</name>
<proteinExistence type="predicted"/>
<dbReference type="AlphaFoldDB" id="A0A6M3IKJ6"/>
<dbReference type="EMBL" id="MT141245">
    <property type="protein sequence ID" value="QJA56912.1"/>
    <property type="molecule type" value="Genomic_DNA"/>
</dbReference>
<sequence length="59" mass="7069">MDSKKVLEEIQCSECLKLGHFCKEHTVEFTRTIERIETDKKLLYEELSLQEETHDKENL</sequence>
<gene>
    <name evidence="1" type="ORF">MM415B01769_0003</name>
</gene>
<evidence type="ECO:0000313" key="1">
    <source>
        <dbReference type="EMBL" id="QJA56912.1"/>
    </source>
</evidence>
<accession>A0A6M3IKJ6</accession>
<organism evidence="1">
    <name type="scientific">viral metagenome</name>
    <dbReference type="NCBI Taxonomy" id="1070528"/>
    <lineage>
        <taxon>unclassified sequences</taxon>
        <taxon>metagenomes</taxon>
        <taxon>organismal metagenomes</taxon>
    </lineage>
</organism>
<protein>
    <submittedName>
        <fullName evidence="1">Uncharacterized protein</fullName>
    </submittedName>
</protein>